<evidence type="ECO:0000313" key="2">
    <source>
        <dbReference type="Proteomes" id="UP000321424"/>
    </source>
</evidence>
<keyword evidence="2" id="KW-1185">Reference proteome</keyword>
<dbReference type="OrthoDB" id="9058532at2"/>
<dbReference type="RefSeq" id="WP_147134520.1">
    <property type="nucleotide sequence ID" value="NZ_BJXA01000030.1"/>
</dbReference>
<sequence length="478" mass="51756">MSSTEILDSLYELLGIRAEETGGKVTITGADPVTPSVHRIGDAAAAAYAAMGTEVAALWRQRSGQGQDVTVDTAAAAHSLIEPGFIRQADRPVIELLEDPRMLNTCTFYKARDGRYIYLMQEMPHLRDITLEVLNCPVDRRAIADSVASWDAFALEEAIQVRGGTAAAARTQQEWRAHPQGRLLAEQPVVRLQRIGDADPEPFPELPCEDPLPMSGLKVLDNTHIMAGPISARSCAALGADVLHIVPPRGLDPVPMLIQTGVGKRSAFCDLTAPADVKTFWNLLRDTDIFVNSYQGLDRRGFGPQALIERRPGLIYADVRCWGTTGPWGPRGGFDQNACAATGFAVEQGSFDGPALPPTVLLADFLAPALATPAIIEALRRRAEHGGSYYVQVNLARVYMWIQDMGLLGREQIAGLDPVTTDPDLPIPTPEVVSLARLVTHHGSFGETHHLPTPITYSAITPHWARGPEPLGASPLAW</sequence>
<reference evidence="1 2" key="1">
    <citation type="submission" date="2019-07" db="EMBL/GenBank/DDBJ databases">
        <title>Whole genome shotgun sequence of Nocardia ninae NBRC 108245.</title>
        <authorList>
            <person name="Hosoyama A."/>
            <person name="Uohara A."/>
            <person name="Ohji S."/>
            <person name="Ichikawa N."/>
        </authorList>
    </citation>
    <scope>NUCLEOTIDE SEQUENCE [LARGE SCALE GENOMIC DNA]</scope>
    <source>
        <strain evidence="1 2">NBRC 108245</strain>
    </source>
</reference>
<dbReference type="Gene3D" id="3.40.50.10540">
    <property type="entry name" value="Crotonobetainyl-coa:carnitine coa-transferase, domain 1"/>
    <property type="match status" value="2"/>
</dbReference>
<dbReference type="GO" id="GO:0003824">
    <property type="term" value="F:catalytic activity"/>
    <property type="evidence" value="ECO:0007669"/>
    <property type="project" value="InterPro"/>
</dbReference>
<dbReference type="EMBL" id="BJXA01000030">
    <property type="protein sequence ID" value="GEM39954.1"/>
    <property type="molecule type" value="Genomic_DNA"/>
</dbReference>
<dbReference type="InterPro" id="IPR023606">
    <property type="entry name" value="CoA-Trfase_III_dom_1_sf"/>
</dbReference>
<dbReference type="Pfam" id="PF02515">
    <property type="entry name" value="CoA_transf_3"/>
    <property type="match status" value="2"/>
</dbReference>
<accession>A0A511MH16</accession>
<comment type="caution">
    <text evidence="1">The sequence shown here is derived from an EMBL/GenBank/DDBJ whole genome shotgun (WGS) entry which is preliminary data.</text>
</comment>
<dbReference type="PANTHER" id="PTHR48228:SF4">
    <property type="entry name" value="BLR3030 PROTEIN"/>
    <property type="match status" value="1"/>
</dbReference>
<proteinExistence type="predicted"/>
<protein>
    <submittedName>
        <fullName evidence="1">Carnitine dehydratase</fullName>
    </submittedName>
</protein>
<dbReference type="InterPro" id="IPR003673">
    <property type="entry name" value="CoA-Trfase_fam_III"/>
</dbReference>
<organism evidence="1 2">
    <name type="scientific">Nocardia ninae NBRC 108245</name>
    <dbReference type="NCBI Taxonomy" id="1210091"/>
    <lineage>
        <taxon>Bacteria</taxon>
        <taxon>Bacillati</taxon>
        <taxon>Actinomycetota</taxon>
        <taxon>Actinomycetes</taxon>
        <taxon>Mycobacteriales</taxon>
        <taxon>Nocardiaceae</taxon>
        <taxon>Nocardia</taxon>
    </lineage>
</organism>
<evidence type="ECO:0000313" key="1">
    <source>
        <dbReference type="EMBL" id="GEM39954.1"/>
    </source>
</evidence>
<name>A0A511MH16_9NOCA</name>
<dbReference type="Proteomes" id="UP000321424">
    <property type="component" value="Unassembled WGS sequence"/>
</dbReference>
<gene>
    <name evidence="1" type="ORF">NN4_44730</name>
</gene>
<dbReference type="AlphaFoldDB" id="A0A511MH16"/>
<dbReference type="InterPro" id="IPR050509">
    <property type="entry name" value="CoA-transferase_III"/>
</dbReference>
<dbReference type="SUPFAM" id="SSF89796">
    <property type="entry name" value="CoA-transferase family III (CaiB/BaiF)"/>
    <property type="match status" value="2"/>
</dbReference>
<dbReference type="PANTHER" id="PTHR48228">
    <property type="entry name" value="SUCCINYL-COA--D-CITRAMALATE COA-TRANSFERASE"/>
    <property type="match status" value="1"/>
</dbReference>